<dbReference type="CDD" id="cd18580">
    <property type="entry name" value="ABC_6TM_ABCC_D2"/>
    <property type="match status" value="1"/>
</dbReference>
<accession>A0A9P8TTC0</accession>
<feature type="domain" description="ABC transporter" evidence="10">
    <location>
        <begin position="211"/>
        <end position="444"/>
    </location>
</feature>
<dbReference type="OrthoDB" id="6500128at2759"/>
<dbReference type="InterPro" id="IPR003593">
    <property type="entry name" value="AAA+_ATPase"/>
</dbReference>
<dbReference type="CDD" id="cd03244">
    <property type="entry name" value="ABCC_MRP_domain2"/>
    <property type="match status" value="1"/>
</dbReference>
<dbReference type="PROSITE" id="PS50929">
    <property type="entry name" value="ABC_TM1F"/>
    <property type="match status" value="1"/>
</dbReference>
<dbReference type="AlphaFoldDB" id="A0A9P8TTC0"/>
<dbReference type="InterPro" id="IPR050173">
    <property type="entry name" value="ABC_transporter_C-like"/>
</dbReference>
<protein>
    <recommendedName>
        <fullName evidence="14">P-loop containing nucleoside triphosphate hydrolase protein</fullName>
    </recommendedName>
</protein>
<reference evidence="12" key="1">
    <citation type="submission" date="2021-08" db="EMBL/GenBank/DDBJ databases">
        <title>Chromosome-Level Trichoderma cornu-damae using Hi-C Data.</title>
        <authorList>
            <person name="Kim C.S."/>
        </authorList>
    </citation>
    <scope>NUCLEOTIDE SEQUENCE</scope>
    <source>
        <strain evidence="12">KA19-0412C</strain>
    </source>
</reference>
<dbReference type="GO" id="GO:0005886">
    <property type="term" value="C:plasma membrane"/>
    <property type="evidence" value="ECO:0007669"/>
    <property type="project" value="UniProtKB-SubCell"/>
</dbReference>
<evidence type="ECO:0000256" key="9">
    <source>
        <dbReference type="SAM" id="Phobius"/>
    </source>
</evidence>
<evidence type="ECO:0000313" key="12">
    <source>
        <dbReference type="EMBL" id="KAH6604279.1"/>
    </source>
</evidence>
<dbReference type="FunFam" id="3.40.50.300:FF:000838">
    <property type="entry name" value="ABC multidrug transporter (Eurofung)"/>
    <property type="match status" value="1"/>
</dbReference>
<dbReference type="InterPro" id="IPR036640">
    <property type="entry name" value="ABC1_TM_sf"/>
</dbReference>
<dbReference type="GO" id="GO:0140359">
    <property type="term" value="F:ABC-type transporter activity"/>
    <property type="evidence" value="ECO:0007669"/>
    <property type="project" value="InterPro"/>
</dbReference>
<evidence type="ECO:0000256" key="3">
    <source>
        <dbReference type="ARBA" id="ARBA00022475"/>
    </source>
</evidence>
<comment type="subcellular location">
    <subcellularLocation>
        <location evidence="1">Cell membrane</location>
        <topology evidence="1">Multi-pass membrane protein</topology>
    </subcellularLocation>
</comment>
<evidence type="ECO:0000256" key="2">
    <source>
        <dbReference type="ARBA" id="ARBA00022448"/>
    </source>
</evidence>
<dbReference type="InterPro" id="IPR003439">
    <property type="entry name" value="ABC_transporter-like_ATP-bd"/>
</dbReference>
<evidence type="ECO:0008006" key="14">
    <source>
        <dbReference type="Google" id="ProtNLM"/>
    </source>
</evidence>
<dbReference type="InterPro" id="IPR011527">
    <property type="entry name" value="ABC1_TM_dom"/>
</dbReference>
<dbReference type="InterPro" id="IPR027417">
    <property type="entry name" value="P-loop_NTPase"/>
</dbReference>
<dbReference type="PANTHER" id="PTHR24223:SF404">
    <property type="entry name" value="ABC MULTIDRUG TRANSPORTER (EUROFUNG)-RELATED"/>
    <property type="match status" value="1"/>
</dbReference>
<dbReference type="PANTHER" id="PTHR24223">
    <property type="entry name" value="ATP-BINDING CASSETTE SUB-FAMILY C"/>
    <property type="match status" value="1"/>
</dbReference>
<keyword evidence="4 9" id="KW-0812">Transmembrane</keyword>
<feature type="transmembrane region" description="Helical" evidence="9">
    <location>
        <begin position="115"/>
        <end position="139"/>
    </location>
</feature>
<evidence type="ECO:0000313" key="13">
    <source>
        <dbReference type="Proteomes" id="UP000827724"/>
    </source>
</evidence>
<proteinExistence type="predicted"/>
<keyword evidence="3" id="KW-1003">Cell membrane</keyword>
<evidence type="ECO:0000256" key="4">
    <source>
        <dbReference type="ARBA" id="ARBA00022692"/>
    </source>
</evidence>
<evidence type="ECO:0000256" key="8">
    <source>
        <dbReference type="ARBA" id="ARBA00023136"/>
    </source>
</evidence>
<dbReference type="SUPFAM" id="SSF52540">
    <property type="entry name" value="P-loop containing nucleoside triphosphate hydrolases"/>
    <property type="match status" value="1"/>
</dbReference>
<keyword evidence="5" id="KW-0547">Nucleotide-binding</keyword>
<sequence>MVNYTSNQANEVVSAVVQCVAKVVVLSVFTRYLGVTIPFFAVFIYFIQSFYLQTSRQIRLLAIEANAPLFTHFSESIEGAATIRAFGWQSHHQERNYRLIDESQRPVYLQSCIRYWLGFVLEIMAAVLAVLLVTTVLVWRDKFSPGSVGVSLVTVIGFSEVLVRLVQTWTALEPSIGAVSRVKRFAEETEGDERNEKAAYVPASWPQAGAIEFAGWTASYGLATNLKPVLTGVTLSIKAGQHVAICGRTGSGKTSLILSLLQMIEIVEGSISIDGVDTSTLSRAEVRSRLNVVPQDPFLMPGSIRFNVDPLNGASDDEIIRALDRVRLRTIVDEQGGIDKEIDPSSWSAGQKQLLCFARAMVKRSKILILDEATSSVDHETEAIMQEIIDTDFKECTVLAVMHRLGHIRRYDKAALFGNGKLLEYDDPEKLLSGDTNLAKLYHFYQAQ</sequence>
<keyword evidence="7 9" id="KW-1133">Transmembrane helix</keyword>
<dbReference type="Pfam" id="PF00005">
    <property type="entry name" value="ABC_tran"/>
    <property type="match status" value="1"/>
</dbReference>
<keyword evidence="2" id="KW-0813">Transport</keyword>
<evidence type="ECO:0000259" key="10">
    <source>
        <dbReference type="PROSITE" id="PS50893"/>
    </source>
</evidence>
<dbReference type="Pfam" id="PF00664">
    <property type="entry name" value="ABC_membrane"/>
    <property type="match status" value="1"/>
</dbReference>
<keyword evidence="8 9" id="KW-0472">Membrane</keyword>
<dbReference type="InterPro" id="IPR044726">
    <property type="entry name" value="ABCC_6TM_D2"/>
</dbReference>
<evidence type="ECO:0000256" key="6">
    <source>
        <dbReference type="ARBA" id="ARBA00022840"/>
    </source>
</evidence>
<evidence type="ECO:0000259" key="11">
    <source>
        <dbReference type="PROSITE" id="PS50929"/>
    </source>
</evidence>
<dbReference type="GO" id="GO:0016887">
    <property type="term" value="F:ATP hydrolysis activity"/>
    <property type="evidence" value="ECO:0007669"/>
    <property type="project" value="InterPro"/>
</dbReference>
<name>A0A9P8TTC0_9HYPO</name>
<dbReference type="EMBL" id="JAIWOZ010000006">
    <property type="protein sequence ID" value="KAH6604279.1"/>
    <property type="molecule type" value="Genomic_DNA"/>
</dbReference>
<dbReference type="Gene3D" id="3.40.50.300">
    <property type="entry name" value="P-loop containing nucleotide triphosphate hydrolases"/>
    <property type="match status" value="1"/>
</dbReference>
<keyword evidence="6" id="KW-0067">ATP-binding</keyword>
<feature type="transmembrane region" description="Helical" evidence="9">
    <location>
        <begin position="32"/>
        <end position="52"/>
    </location>
</feature>
<feature type="domain" description="ABC transmembrane type-1" evidence="11">
    <location>
        <begin position="1"/>
        <end position="173"/>
    </location>
</feature>
<evidence type="ECO:0000256" key="7">
    <source>
        <dbReference type="ARBA" id="ARBA00022989"/>
    </source>
</evidence>
<dbReference type="SMART" id="SM00382">
    <property type="entry name" value="AAA"/>
    <property type="match status" value="1"/>
</dbReference>
<dbReference type="PROSITE" id="PS50893">
    <property type="entry name" value="ABC_TRANSPORTER_2"/>
    <property type="match status" value="1"/>
</dbReference>
<organism evidence="12 13">
    <name type="scientific">Trichoderma cornu-damae</name>
    <dbReference type="NCBI Taxonomy" id="654480"/>
    <lineage>
        <taxon>Eukaryota</taxon>
        <taxon>Fungi</taxon>
        <taxon>Dikarya</taxon>
        <taxon>Ascomycota</taxon>
        <taxon>Pezizomycotina</taxon>
        <taxon>Sordariomycetes</taxon>
        <taxon>Hypocreomycetidae</taxon>
        <taxon>Hypocreales</taxon>
        <taxon>Hypocreaceae</taxon>
        <taxon>Trichoderma</taxon>
    </lineage>
</organism>
<gene>
    <name evidence="12" type="ORF">Trco_007725</name>
</gene>
<dbReference type="SUPFAM" id="SSF90123">
    <property type="entry name" value="ABC transporter transmembrane region"/>
    <property type="match status" value="1"/>
</dbReference>
<dbReference type="GO" id="GO:0005524">
    <property type="term" value="F:ATP binding"/>
    <property type="evidence" value="ECO:0007669"/>
    <property type="project" value="UniProtKB-KW"/>
</dbReference>
<dbReference type="Gene3D" id="1.20.1560.10">
    <property type="entry name" value="ABC transporter type 1, transmembrane domain"/>
    <property type="match status" value="1"/>
</dbReference>
<dbReference type="Proteomes" id="UP000827724">
    <property type="component" value="Unassembled WGS sequence"/>
</dbReference>
<evidence type="ECO:0000256" key="5">
    <source>
        <dbReference type="ARBA" id="ARBA00022741"/>
    </source>
</evidence>
<comment type="caution">
    <text evidence="12">The sequence shown here is derived from an EMBL/GenBank/DDBJ whole genome shotgun (WGS) entry which is preliminary data.</text>
</comment>
<keyword evidence="13" id="KW-1185">Reference proteome</keyword>
<evidence type="ECO:0000256" key="1">
    <source>
        <dbReference type="ARBA" id="ARBA00004651"/>
    </source>
</evidence>